<organism evidence="1">
    <name type="scientific">marine metagenome</name>
    <dbReference type="NCBI Taxonomy" id="408172"/>
    <lineage>
        <taxon>unclassified sequences</taxon>
        <taxon>metagenomes</taxon>
        <taxon>ecological metagenomes</taxon>
    </lineage>
</organism>
<dbReference type="GO" id="GO:0033786">
    <property type="term" value="F:heptose-1-phosphate adenylyltransferase activity"/>
    <property type="evidence" value="ECO:0007669"/>
    <property type="project" value="TreeGrafter"/>
</dbReference>
<proteinExistence type="predicted"/>
<evidence type="ECO:0008006" key="2">
    <source>
        <dbReference type="Google" id="ProtNLM"/>
    </source>
</evidence>
<dbReference type="PANTHER" id="PTHR46969">
    <property type="entry name" value="BIFUNCTIONAL PROTEIN HLDE"/>
    <property type="match status" value="1"/>
</dbReference>
<dbReference type="GO" id="GO:0033785">
    <property type="term" value="F:heptose 7-phosphate kinase activity"/>
    <property type="evidence" value="ECO:0007669"/>
    <property type="project" value="TreeGrafter"/>
</dbReference>
<dbReference type="SUPFAM" id="SSF53613">
    <property type="entry name" value="Ribokinase-like"/>
    <property type="match status" value="1"/>
</dbReference>
<gene>
    <name evidence="1" type="ORF">METZ01_LOCUS138833</name>
</gene>
<feature type="non-terminal residue" evidence="1">
    <location>
        <position position="1"/>
    </location>
</feature>
<feature type="non-terminal residue" evidence="1">
    <location>
        <position position="136"/>
    </location>
</feature>
<dbReference type="AlphaFoldDB" id="A0A381Z9V9"/>
<dbReference type="Gene3D" id="3.40.1190.20">
    <property type="match status" value="1"/>
</dbReference>
<dbReference type="GO" id="GO:0005829">
    <property type="term" value="C:cytosol"/>
    <property type="evidence" value="ECO:0007669"/>
    <property type="project" value="TreeGrafter"/>
</dbReference>
<sequence length="136" mass="15496">VDVYVYGTALGKSAETPTIVAREGDTKWFLGGGFLVARNVLELGARLDFVTLVGDDEASRLVRTFQHPGYRALLIEDADRRTTVKKRFWVDGYKLLQFNTLDNRDLSPELTERVLEVFTERIERCDVVVVSDYRHG</sequence>
<accession>A0A381Z9V9</accession>
<dbReference type="EMBL" id="UINC01020483">
    <property type="protein sequence ID" value="SVA85979.1"/>
    <property type="molecule type" value="Genomic_DNA"/>
</dbReference>
<dbReference type="PANTHER" id="PTHR46969:SF1">
    <property type="entry name" value="BIFUNCTIONAL PROTEIN HLDE"/>
    <property type="match status" value="1"/>
</dbReference>
<dbReference type="InterPro" id="IPR029056">
    <property type="entry name" value="Ribokinase-like"/>
</dbReference>
<evidence type="ECO:0000313" key="1">
    <source>
        <dbReference type="EMBL" id="SVA85979.1"/>
    </source>
</evidence>
<name>A0A381Z9V9_9ZZZZ</name>
<protein>
    <recommendedName>
        <fullName evidence="2">Carbohydrate kinase PfkB domain-containing protein</fullName>
    </recommendedName>
</protein>
<reference evidence="1" key="1">
    <citation type="submission" date="2018-05" db="EMBL/GenBank/DDBJ databases">
        <authorList>
            <person name="Lanie J.A."/>
            <person name="Ng W.-L."/>
            <person name="Kazmierczak K.M."/>
            <person name="Andrzejewski T.M."/>
            <person name="Davidsen T.M."/>
            <person name="Wayne K.J."/>
            <person name="Tettelin H."/>
            <person name="Glass J.I."/>
            <person name="Rusch D."/>
            <person name="Podicherti R."/>
            <person name="Tsui H.-C.T."/>
            <person name="Winkler M.E."/>
        </authorList>
    </citation>
    <scope>NUCLEOTIDE SEQUENCE</scope>
</reference>